<dbReference type="Pfam" id="PF00581">
    <property type="entry name" value="Rhodanese"/>
    <property type="match status" value="1"/>
</dbReference>
<accession>A0A0U5F498</accession>
<organism evidence="4 5">
    <name type="scientific">Acetobacter ghanensis</name>
    <dbReference type="NCBI Taxonomy" id="431306"/>
    <lineage>
        <taxon>Bacteria</taxon>
        <taxon>Pseudomonadati</taxon>
        <taxon>Pseudomonadota</taxon>
        <taxon>Alphaproteobacteria</taxon>
        <taxon>Acetobacterales</taxon>
        <taxon>Acetobacteraceae</taxon>
        <taxon>Acetobacter</taxon>
    </lineage>
</organism>
<dbReference type="EC" id="1.14.-.-" evidence="1"/>
<dbReference type="InterPro" id="IPR001763">
    <property type="entry name" value="Rhodanese-like_dom"/>
</dbReference>
<proteinExistence type="inferred from homology"/>
<protein>
    <recommendedName>
        <fullName evidence="1">tRNA uridine(34) hydroxylase</fullName>
        <ecNumber evidence="1">1.14.-.-</ecNumber>
    </recommendedName>
    <alternativeName>
        <fullName evidence="1">tRNA hydroxylation protein O</fullName>
    </alternativeName>
</protein>
<feature type="domain" description="Rhodanese" evidence="3">
    <location>
        <begin position="153"/>
        <end position="251"/>
    </location>
</feature>
<dbReference type="SMART" id="SM00450">
    <property type="entry name" value="RHOD"/>
    <property type="match status" value="1"/>
</dbReference>
<dbReference type="PATRIC" id="fig|431306.5.peg.1091"/>
<feature type="compositionally biased region" description="Basic and acidic residues" evidence="2">
    <location>
        <begin position="339"/>
        <end position="355"/>
    </location>
</feature>
<dbReference type="SUPFAM" id="SSF48695">
    <property type="entry name" value="Multiheme cytochromes"/>
    <property type="match status" value="1"/>
</dbReference>
<comment type="catalytic activity">
    <reaction evidence="1">
        <text>uridine(34) in tRNA + AH2 + O2 = 5-hydroxyuridine(34) in tRNA + A + H2O</text>
        <dbReference type="Rhea" id="RHEA:64224"/>
        <dbReference type="Rhea" id="RHEA-COMP:11727"/>
        <dbReference type="Rhea" id="RHEA-COMP:13381"/>
        <dbReference type="ChEBI" id="CHEBI:13193"/>
        <dbReference type="ChEBI" id="CHEBI:15377"/>
        <dbReference type="ChEBI" id="CHEBI:15379"/>
        <dbReference type="ChEBI" id="CHEBI:17499"/>
        <dbReference type="ChEBI" id="CHEBI:65315"/>
        <dbReference type="ChEBI" id="CHEBI:136877"/>
    </reaction>
</comment>
<dbReference type="PANTHER" id="PTHR43268">
    <property type="entry name" value="THIOSULFATE SULFURTRANSFERASE/RHODANESE-LIKE DOMAIN-CONTAINING PROTEIN 2"/>
    <property type="match status" value="1"/>
</dbReference>
<feature type="region of interest" description="Disordered" evidence="2">
    <location>
        <begin position="310"/>
        <end position="369"/>
    </location>
</feature>
<dbReference type="InterPro" id="IPR040503">
    <property type="entry name" value="TRHO_N"/>
</dbReference>
<name>A0A0U5F498_9PROT</name>
<feature type="region of interest" description="Disordered" evidence="2">
    <location>
        <begin position="1"/>
        <end position="27"/>
    </location>
</feature>
<dbReference type="GO" id="GO:0006400">
    <property type="term" value="P:tRNA modification"/>
    <property type="evidence" value="ECO:0007669"/>
    <property type="project" value="UniProtKB-UniRule"/>
</dbReference>
<gene>
    <name evidence="1" type="primary">trhO</name>
    <name evidence="4" type="ORF">AGA_1077</name>
</gene>
<keyword evidence="1" id="KW-0560">Oxidoreductase</keyword>
<dbReference type="HAMAP" id="MF_00469">
    <property type="entry name" value="TrhO"/>
    <property type="match status" value="1"/>
</dbReference>
<dbReference type="Pfam" id="PF17773">
    <property type="entry name" value="UPF0176_N"/>
    <property type="match status" value="1"/>
</dbReference>
<dbReference type="AlphaFoldDB" id="A0A0U5F498"/>
<feature type="compositionally biased region" description="Basic and acidic residues" evidence="2">
    <location>
        <begin position="7"/>
        <end position="17"/>
    </location>
</feature>
<dbReference type="InterPro" id="IPR036873">
    <property type="entry name" value="Rhodanese-like_dom_sf"/>
</dbReference>
<keyword evidence="1" id="KW-0819">tRNA processing</keyword>
<dbReference type="Proteomes" id="UP000068250">
    <property type="component" value="Chromosome I"/>
</dbReference>
<dbReference type="PANTHER" id="PTHR43268:SF3">
    <property type="entry name" value="RHODANESE-LIKE DOMAIN-CONTAINING PROTEIN 7-RELATED"/>
    <property type="match status" value="1"/>
</dbReference>
<evidence type="ECO:0000313" key="4">
    <source>
        <dbReference type="EMBL" id="CEF54971.1"/>
    </source>
</evidence>
<evidence type="ECO:0000313" key="5">
    <source>
        <dbReference type="Proteomes" id="UP000068250"/>
    </source>
</evidence>
<dbReference type="EMBL" id="LN609302">
    <property type="protein sequence ID" value="CEF54971.1"/>
    <property type="molecule type" value="Genomic_DNA"/>
</dbReference>
<feature type="compositionally biased region" description="Basic and acidic residues" evidence="2">
    <location>
        <begin position="310"/>
        <end position="332"/>
    </location>
</feature>
<dbReference type="NCBIfam" id="NF001136">
    <property type="entry name" value="PRK00142.1-4"/>
    <property type="match status" value="1"/>
</dbReference>
<dbReference type="Gene3D" id="3.30.70.100">
    <property type="match status" value="1"/>
</dbReference>
<comment type="similarity">
    <text evidence="1">Belongs to the TrhO family.</text>
</comment>
<dbReference type="CDD" id="cd01518">
    <property type="entry name" value="RHOD_YceA"/>
    <property type="match status" value="1"/>
</dbReference>
<dbReference type="InterPro" id="IPR020936">
    <property type="entry name" value="TrhO"/>
</dbReference>
<dbReference type="SUPFAM" id="SSF52821">
    <property type="entry name" value="Rhodanese/Cell cycle control phosphatase"/>
    <property type="match status" value="1"/>
</dbReference>
<evidence type="ECO:0000256" key="1">
    <source>
        <dbReference type="HAMAP-Rule" id="MF_00469"/>
    </source>
</evidence>
<dbReference type="PROSITE" id="PS50206">
    <property type="entry name" value="RHODANESE_3"/>
    <property type="match status" value="1"/>
</dbReference>
<evidence type="ECO:0000256" key="2">
    <source>
        <dbReference type="SAM" id="MobiDB-lite"/>
    </source>
</evidence>
<dbReference type="Gene3D" id="3.40.250.10">
    <property type="entry name" value="Rhodanese-like domain"/>
    <property type="match status" value="1"/>
</dbReference>
<sequence length="369" mass="41703">MYWQGPDRLHTSKEHTVTARSAPSAAENPADMPICVAALYRFTNFANPAEIRPSLLATCEEHGIKGILLLAKEGINGTIAGSDAGIKAVLDHIRQLPGCENIEVKFSRAPSIPFLRMKVRLKKEIVTMGVEGTDPNHIVGTYIAPKDWNALLQHPDTILIDTRNDYEVAVGTFEGAIDPKIKTFREFPEWFRQNRDRLLAEGRKPRVAMFCTGGIRCEKSTAFAKAEGLEDVYHLEGGILKYLETIPQEESMWRGECFVFDQRVTVGHGLRPGNLELCHACRAPLSPEDKASPLYEGGVSCPHCHDKQDERHRARHAERERQARLAAERGEAHLGMNMAEERARKRKLREEEIKRQQSLRQKVLDRLRD</sequence>
<dbReference type="InterPro" id="IPR036280">
    <property type="entry name" value="Multihaem_cyt_sf"/>
</dbReference>
<evidence type="ECO:0000259" key="3">
    <source>
        <dbReference type="PROSITE" id="PS50206"/>
    </source>
</evidence>
<dbReference type="GO" id="GO:0016705">
    <property type="term" value="F:oxidoreductase activity, acting on paired donors, with incorporation or reduction of molecular oxygen"/>
    <property type="evidence" value="ECO:0007669"/>
    <property type="project" value="UniProtKB-UniRule"/>
</dbReference>
<comment type="function">
    <text evidence="1">Catalyzes oxygen-dependent 5-hydroxyuridine (ho5U) modification at position 34 in tRNAs.</text>
</comment>
<reference evidence="5" key="1">
    <citation type="submission" date="2014-09" db="EMBL/GenBank/DDBJ databases">
        <authorList>
            <person name="Illeghems K.G."/>
        </authorList>
    </citation>
    <scope>NUCLEOTIDE SEQUENCE [LARGE SCALE GENOMIC DNA]</scope>
    <source>
        <strain evidence="5">LMG 23848T</strain>
    </source>
</reference>